<reference evidence="4" key="1">
    <citation type="submission" date="2010-07" db="EMBL/GenBank/DDBJ databases">
        <title>The genome sequence of Gaeumannomyces graminis var. tritici strain R3-111a-1.</title>
        <authorList>
            <consortium name="The Broad Institute Genome Sequencing Platform"/>
            <person name="Ma L.-J."/>
            <person name="Dead R."/>
            <person name="Young S."/>
            <person name="Zeng Q."/>
            <person name="Koehrsen M."/>
            <person name="Alvarado L."/>
            <person name="Berlin A."/>
            <person name="Chapman S.B."/>
            <person name="Chen Z."/>
            <person name="Freedman E."/>
            <person name="Gellesch M."/>
            <person name="Goldberg J."/>
            <person name="Griggs A."/>
            <person name="Gujja S."/>
            <person name="Heilman E.R."/>
            <person name="Heiman D."/>
            <person name="Hepburn T."/>
            <person name="Howarth C."/>
            <person name="Jen D."/>
            <person name="Larson L."/>
            <person name="Mehta T."/>
            <person name="Neiman D."/>
            <person name="Pearson M."/>
            <person name="Roberts A."/>
            <person name="Saif S."/>
            <person name="Shea T."/>
            <person name="Shenoy N."/>
            <person name="Sisk P."/>
            <person name="Stolte C."/>
            <person name="Sykes S."/>
            <person name="Walk T."/>
            <person name="White J."/>
            <person name="Yandava C."/>
            <person name="Haas B."/>
            <person name="Nusbaum C."/>
            <person name="Birren B."/>
        </authorList>
    </citation>
    <scope>NUCLEOTIDE SEQUENCE [LARGE SCALE GENOMIC DNA]</scope>
    <source>
        <strain evidence="4">R3-111a-1</strain>
    </source>
</reference>
<sequence length="110" mass="12472">MVKSAGNYLNLYTVFTVTFLFIFKNKFVIANIMGNVLLNCQFFKYKKLKSNFALRKTFLFSKLSEICGAFLVFCSGNLTALSNVLNVTLSVIISGAKLQMPFLNLFDPFR</sequence>
<gene>
    <name evidence="3" type="primary">20350501</name>
    <name evidence="2" type="ORF">GGTG_10043</name>
</gene>
<organism evidence="2">
    <name type="scientific">Gaeumannomyces tritici (strain R3-111a-1)</name>
    <name type="common">Wheat and barley take-all root rot fungus</name>
    <name type="synonym">Gaeumannomyces graminis var. tritici</name>
    <dbReference type="NCBI Taxonomy" id="644352"/>
    <lineage>
        <taxon>Eukaryota</taxon>
        <taxon>Fungi</taxon>
        <taxon>Dikarya</taxon>
        <taxon>Ascomycota</taxon>
        <taxon>Pezizomycotina</taxon>
        <taxon>Sordariomycetes</taxon>
        <taxon>Sordariomycetidae</taxon>
        <taxon>Magnaporthales</taxon>
        <taxon>Magnaporthaceae</taxon>
        <taxon>Gaeumannomyces</taxon>
    </lineage>
</organism>
<reference evidence="2" key="3">
    <citation type="submission" date="2010-09" db="EMBL/GenBank/DDBJ databases">
        <title>Annotation of Gaeumannomyces graminis var. tritici R3-111a-1.</title>
        <authorList>
            <consortium name="The Broad Institute Genome Sequencing Platform"/>
            <person name="Ma L.-J."/>
            <person name="Dead R."/>
            <person name="Young S.K."/>
            <person name="Zeng Q."/>
            <person name="Gargeya S."/>
            <person name="Fitzgerald M."/>
            <person name="Haas B."/>
            <person name="Abouelleil A."/>
            <person name="Alvarado L."/>
            <person name="Arachchi H.M."/>
            <person name="Berlin A."/>
            <person name="Brown A."/>
            <person name="Chapman S.B."/>
            <person name="Chen Z."/>
            <person name="Dunbar C."/>
            <person name="Freedman E."/>
            <person name="Gearin G."/>
            <person name="Gellesch M."/>
            <person name="Goldberg J."/>
            <person name="Griggs A."/>
            <person name="Gujja S."/>
            <person name="Heiman D."/>
            <person name="Howarth C."/>
            <person name="Larson L."/>
            <person name="Lui A."/>
            <person name="MacDonald P.J.P."/>
            <person name="Mehta T."/>
            <person name="Montmayeur A."/>
            <person name="Murphy C."/>
            <person name="Neiman D."/>
            <person name="Pearson M."/>
            <person name="Priest M."/>
            <person name="Roberts A."/>
            <person name="Saif S."/>
            <person name="Shea T."/>
            <person name="Shenoy N."/>
            <person name="Sisk P."/>
            <person name="Stolte C."/>
            <person name="Sykes S."/>
            <person name="Yandava C."/>
            <person name="Wortman J."/>
            <person name="Nusbaum C."/>
            <person name="Birren B."/>
        </authorList>
    </citation>
    <scope>NUCLEOTIDE SEQUENCE</scope>
    <source>
        <strain evidence="2">R3-111a-1</strain>
    </source>
</reference>
<dbReference type="HOGENOM" id="CLU_2469219_0_0_1"/>
<keyword evidence="1" id="KW-1133">Transmembrane helix</keyword>
<reference evidence="3" key="4">
    <citation type="journal article" date="2015" name="G3 (Bethesda)">
        <title>Genome sequences of three phytopathogenic species of the Magnaporthaceae family of fungi.</title>
        <authorList>
            <person name="Okagaki L.H."/>
            <person name="Nunes C.C."/>
            <person name="Sailsbery J."/>
            <person name="Clay B."/>
            <person name="Brown D."/>
            <person name="John T."/>
            <person name="Oh Y."/>
            <person name="Young N."/>
            <person name="Fitzgerald M."/>
            <person name="Haas B.J."/>
            <person name="Zeng Q."/>
            <person name="Young S."/>
            <person name="Adiconis X."/>
            <person name="Fan L."/>
            <person name="Levin J.Z."/>
            <person name="Mitchell T.K."/>
            <person name="Okubara P.A."/>
            <person name="Farman M.L."/>
            <person name="Kohn L.M."/>
            <person name="Birren B."/>
            <person name="Ma L.-J."/>
            <person name="Dean R.A."/>
        </authorList>
    </citation>
    <scope>NUCLEOTIDE SEQUENCE</scope>
    <source>
        <strain evidence="3">R3-111a-1</strain>
    </source>
</reference>
<evidence type="ECO:0000256" key="1">
    <source>
        <dbReference type="SAM" id="Phobius"/>
    </source>
</evidence>
<dbReference type="EMBL" id="GL385399">
    <property type="protein sequence ID" value="EJT73194.1"/>
    <property type="molecule type" value="Genomic_DNA"/>
</dbReference>
<dbReference type="RefSeq" id="XP_009226168.1">
    <property type="nucleotide sequence ID" value="XM_009227904.1"/>
</dbReference>
<keyword evidence="1" id="KW-0472">Membrane</keyword>
<reference evidence="3" key="5">
    <citation type="submission" date="2018-04" db="UniProtKB">
        <authorList>
            <consortium name="EnsemblFungi"/>
        </authorList>
    </citation>
    <scope>IDENTIFICATION</scope>
    <source>
        <strain evidence="3">R3-111a-1</strain>
    </source>
</reference>
<feature type="transmembrane region" description="Helical" evidence="1">
    <location>
        <begin position="84"/>
        <end position="106"/>
    </location>
</feature>
<dbReference type="EnsemblFungi" id="EJT73194">
    <property type="protein sequence ID" value="EJT73194"/>
    <property type="gene ID" value="GGTG_10043"/>
</dbReference>
<evidence type="ECO:0000313" key="2">
    <source>
        <dbReference type="EMBL" id="EJT73194.1"/>
    </source>
</evidence>
<dbReference type="Proteomes" id="UP000006039">
    <property type="component" value="Unassembled WGS sequence"/>
</dbReference>
<evidence type="ECO:0000313" key="4">
    <source>
        <dbReference type="Proteomes" id="UP000006039"/>
    </source>
</evidence>
<protein>
    <submittedName>
        <fullName evidence="2 3">Uncharacterized protein</fullName>
    </submittedName>
</protein>
<name>J3P959_GAET3</name>
<dbReference type="GeneID" id="20350501"/>
<accession>J3P959</accession>
<keyword evidence="1" id="KW-0812">Transmembrane</keyword>
<proteinExistence type="predicted"/>
<evidence type="ECO:0000313" key="3">
    <source>
        <dbReference type="EnsemblFungi" id="EJT73194"/>
    </source>
</evidence>
<dbReference type="VEuPathDB" id="FungiDB:GGTG_10043"/>
<reference evidence="2" key="2">
    <citation type="submission" date="2010-07" db="EMBL/GenBank/DDBJ databases">
        <authorList>
            <consortium name="The Broad Institute Genome Sequencing Platform"/>
            <consortium name="Broad Institute Genome Sequencing Center for Infectious Disease"/>
            <person name="Ma L.-J."/>
            <person name="Dead R."/>
            <person name="Young S."/>
            <person name="Zeng Q."/>
            <person name="Koehrsen M."/>
            <person name="Alvarado L."/>
            <person name="Berlin A."/>
            <person name="Chapman S.B."/>
            <person name="Chen Z."/>
            <person name="Freedman E."/>
            <person name="Gellesch M."/>
            <person name="Goldberg J."/>
            <person name="Griggs A."/>
            <person name="Gujja S."/>
            <person name="Heilman E.R."/>
            <person name="Heiman D."/>
            <person name="Hepburn T."/>
            <person name="Howarth C."/>
            <person name="Jen D."/>
            <person name="Larson L."/>
            <person name="Mehta T."/>
            <person name="Neiman D."/>
            <person name="Pearson M."/>
            <person name="Roberts A."/>
            <person name="Saif S."/>
            <person name="Shea T."/>
            <person name="Shenoy N."/>
            <person name="Sisk P."/>
            <person name="Stolte C."/>
            <person name="Sykes S."/>
            <person name="Walk T."/>
            <person name="White J."/>
            <person name="Yandava C."/>
            <person name="Haas B."/>
            <person name="Nusbaum C."/>
            <person name="Birren B."/>
        </authorList>
    </citation>
    <scope>NUCLEOTIDE SEQUENCE</scope>
    <source>
        <strain evidence="2">R3-111a-1</strain>
    </source>
</reference>
<keyword evidence="4" id="KW-1185">Reference proteome</keyword>
<feature type="transmembrane region" description="Helical" evidence="1">
    <location>
        <begin position="59"/>
        <end position="78"/>
    </location>
</feature>
<feature type="transmembrane region" description="Helical" evidence="1">
    <location>
        <begin position="12"/>
        <end position="38"/>
    </location>
</feature>
<dbReference type="AlphaFoldDB" id="J3P959"/>